<accession>A0ABY2MZJ7</accession>
<keyword evidence="3" id="KW-0597">Phosphoprotein</keyword>
<keyword evidence="8" id="KW-1185">Reference proteome</keyword>
<dbReference type="EC" id="2.7.13.3" evidence="2"/>
<protein>
    <recommendedName>
        <fullName evidence="2">histidine kinase</fullName>
        <ecNumber evidence="2">2.7.13.3</ecNumber>
    </recommendedName>
</protein>
<dbReference type="PANTHER" id="PTHR43304:SF1">
    <property type="entry name" value="PAC DOMAIN-CONTAINING PROTEIN"/>
    <property type="match status" value="1"/>
</dbReference>
<keyword evidence="4" id="KW-0808">Transferase</keyword>
<dbReference type="PROSITE" id="PS50112">
    <property type="entry name" value="PAS"/>
    <property type="match status" value="1"/>
</dbReference>
<feature type="non-terminal residue" evidence="7">
    <location>
        <position position="178"/>
    </location>
</feature>
<dbReference type="SUPFAM" id="SSF55785">
    <property type="entry name" value="PYP-like sensor domain (PAS domain)"/>
    <property type="match status" value="1"/>
</dbReference>
<evidence type="ECO:0000256" key="2">
    <source>
        <dbReference type="ARBA" id="ARBA00012438"/>
    </source>
</evidence>
<organism evidence="7 8">
    <name type="scientific">Leptospira selangorensis</name>
    <dbReference type="NCBI Taxonomy" id="2484982"/>
    <lineage>
        <taxon>Bacteria</taxon>
        <taxon>Pseudomonadati</taxon>
        <taxon>Spirochaetota</taxon>
        <taxon>Spirochaetia</taxon>
        <taxon>Leptospirales</taxon>
        <taxon>Leptospiraceae</taxon>
        <taxon>Leptospira</taxon>
    </lineage>
</organism>
<dbReference type="NCBIfam" id="TIGR00229">
    <property type="entry name" value="sensory_box"/>
    <property type="match status" value="1"/>
</dbReference>
<dbReference type="PANTHER" id="PTHR43304">
    <property type="entry name" value="PHYTOCHROME-LIKE PROTEIN CPH1"/>
    <property type="match status" value="1"/>
</dbReference>
<evidence type="ECO:0000256" key="4">
    <source>
        <dbReference type="ARBA" id="ARBA00022679"/>
    </source>
</evidence>
<evidence type="ECO:0000256" key="3">
    <source>
        <dbReference type="ARBA" id="ARBA00022553"/>
    </source>
</evidence>
<dbReference type="CDD" id="cd00130">
    <property type="entry name" value="PAS"/>
    <property type="match status" value="1"/>
</dbReference>
<feature type="domain" description="PAS" evidence="6">
    <location>
        <begin position="65"/>
        <end position="137"/>
    </location>
</feature>
<comment type="catalytic activity">
    <reaction evidence="1">
        <text>ATP + protein L-histidine = ADP + protein N-phospho-L-histidine.</text>
        <dbReference type="EC" id="2.7.13.3"/>
    </reaction>
</comment>
<dbReference type="InterPro" id="IPR000014">
    <property type="entry name" value="PAS"/>
</dbReference>
<name>A0ABY2MZJ7_9LEPT</name>
<proteinExistence type="predicted"/>
<evidence type="ECO:0000256" key="1">
    <source>
        <dbReference type="ARBA" id="ARBA00000085"/>
    </source>
</evidence>
<dbReference type="Proteomes" id="UP000298057">
    <property type="component" value="Unassembled WGS sequence"/>
</dbReference>
<dbReference type="InterPro" id="IPR013655">
    <property type="entry name" value="PAS_fold_3"/>
</dbReference>
<evidence type="ECO:0000313" key="8">
    <source>
        <dbReference type="Proteomes" id="UP000298057"/>
    </source>
</evidence>
<dbReference type="InterPro" id="IPR035965">
    <property type="entry name" value="PAS-like_dom_sf"/>
</dbReference>
<reference evidence="8" key="1">
    <citation type="journal article" date="2019" name="PLoS Negl. Trop. Dis.">
        <title>Revisiting the worldwide diversity of Leptospira species in the environment.</title>
        <authorList>
            <person name="Vincent A.T."/>
            <person name="Schiettekatte O."/>
            <person name="Bourhy P."/>
            <person name="Veyrier F.J."/>
            <person name="Picardeau M."/>
        </authorList>
    </citation>
    <scope>NUCLEOTIDE SEQUENCE [LARGE SCALE GENOMIC DNA]</scope>
    <source>
        <strain evidence="8">201702406</strain>
    </source>
</reference>
<dbReference type="InterPro" id="IPR052162">
    <property type="entry name" value="Sensor_kinase/Photoreceptor"/>
</dbReference>
<dbReference type="EMBL" id="RQGU01000157">
    <property type="protein sequence ID" value="TGM12563.1"/>
    <property type="molecule type" value="Genomic_DNA"/>
</dbReference>
<gene>
    <name evidence="7" type="ORF">EHQ82_19875</name>
</gene>
<keyword evidence="5" id="KW-0418">Kinase</keyword>
<dbReference type="Gene3D" id="3.30.450.20">
    <property type="entry name" value="PAS domain"/>
    <property type="match status" value="1"/>
</dbReference>
<evidence type="ECO:0000313" key="7">
    <source>
        <dbReference type="EMBL" id="TGM12563.1"/>
    </source>
</evidence>
<evidence type="ECO:0000259" key="6">
    <source>
        <dbReference type="PROSITE" id="PS50112"/>
    </source>
</evidence>
<comment type="caution">
    <text evidence="7">The sequence shown here is derived from an EMBL/GenBank/DDBJ whole genome shotgun (WGS) entry which is preliminary data.</text>
</comment>
<dbReference type="Pfam" id="PF08447">
    <property type="entry name" value="PAS_3"/>
    <property type="match status" value="1"/>
</dbReference>
<evidence type="ECO:0000256" key="5">
    <source>
        <dbReference type="ARBA" id="ARBA00022777"/>
    </source>
</evidence>
<sequence length="178" mass="20971">MFWKEEIQDEIRSSGFRSSERSSFPVILSKFEGSFQILSRSISDDRIVVYLINLDSMLPPGNREEEVRLKLALESGQNGVWDFSLRQGKAYFSPHYIRMLGFDPEHFPQNFSHWETLVHWDDLEKIRTLFESYLNGSIESHDLEIRMFTKVGKIIWVWSRGKVVERDENELPIRVLGT</sequence>